<accession>A0AAD8E2D9</accession>
<dbReference type="InterPro" id="IPR035897">
    <property type="entry name" value="Toll_tir_struct_dom_sf"/>
</dbReference>
<organism evidence="1 2">
    <name type="scientific">Diploptera punctata</name>
    <name type="common">Pacific beetle cockroach</name>
    <dbReference type="NCBI Taxonomy" id="6984"/>
    <lineage>
        <taxon>Eukaryota</taxon>
        <taxon>Metazoa</taxon>
        <taxon>Ecdysozoa</taxon>
        <taxon>Arthropoda</taxon>
        <taxon>Hexapoda</taxon>
        <taxon>Insecta</taxon>
        <taxon>Pterygota</taxon>
        <taxon>Neoptera</taxon>
        <taxon>Polyneoptera</taxon>
        <taxon>Dictyoptera</taxon>
        <taxon>Blattodea</taxon>
        <taxon>Blaberoidea</taxon>
        <taxon>Blaberidae</taxon>
        <taxon>Diplopterinae</taxon>
        <taxon>Diploptera</taxon>
    </lineage>
</organism>
<dbReference type="Proteomes" id="UP001233999">
    <property type="component" value="Unassembled WGS sequence"/>
</dbReference>
<evidence type="ECO:0000313" key="2">
    <source>
        <dbReference type="Proteomes" id="UP001233999"/>
    </source>
</evidence>
<protein>
    <submittedName>
        <fullName evidence="1">Uncharacterized protein</fullName>
    </submittedName>
</protein>
<dbReference type="SUPFAM" id="SSF52200">
    <property type="entry name" value="Toll/Interleukin receptor TIR domain"/>
    <property type="match status" value="1"/>
</dbReference>
<evidence type="ECO:0000313" key="1">
    <source>
        <dbReference type="EMBL" id="KAJ9574421.1"/>
    </source>
</evidence>
<sequence>KNLMIMQKIPFPLPTWPGQQLEKTVEEIVSQEDIDINCECISELGRKVELELQSLYPFEKKEQYDFCMLSSESDIVEAEILTRSLSKQFELVGHLVWNSVHAGNDQFTVFEDIIERSSVVIFYITQNLLDDQFCCHIMRNRMVNPIGNDEPLILIQKLTLDYIEMQFPKIFTNTIRMEKLERQ</sequence>
<dbReference type="Gene3D" id="3.40.50.10140">
    <property type="entry name" value="Toll/interleukin-1 receptor homology (TIR) domain"/>
    <property type="match status" value="1"/>
</dbReference>
<gene>
    <name evidence="1" type="ORF">L9F63_025932</name>
</gene>
<feature type="non-terminal residue" evidence="1">
    <location>
        <position position="183"/>
    </location>
</feature>
<feature type="non-terminal residue" evidence="1">
    <location>
        <position position="1"/>
    </location>
</feature>
<proteinExistence type="predicted"/>
<keyword evidence="2" id="KW-1185">Reference proteome</keyword>
<comment type="caution">
    <text evidence="1">The sequence shown here is derived from an EMBL/GenBank/DDBJ whole genome shotgun (WGS) entry which is preliminary data.</text>
</comment>
<name>A0AAD8E2D9_DIPPU</name>
<dbReference type="AlphaFoldDB" id="A0AAD8E2D9"/>
<reference evidence="1" key="1">
    <citation type="journal article" date="2023" name="IScience">
        <title>Live-bearing cockroach genome reveals convergent evolutionary mechanisms linked to viviparity in insects and beyond.</title>
        <authorList>
            <person name="Fouks B."/>
            <person name="Harrison M.C."/>
            <person name="Mikhailova A.A."/>
            <person name="Marchal E."/>
            <person name="English S."/>
            <person name="Carruthers M."/>
            <person name="Jennings E.C."/>
            <person name="Chiamaka E.L."/>
            <person name="Frigard R.A."/>
            <person name="Pippel M."/>
            <person name="Attardo G.M."/>
            <person name="Benoit J.B."/>
            <person name="Bornberg-Bauer E."/>
            <person name="Tobe S.S."/>
        </authorList>
    </citation>
    <scope>NUCLEOTIDE SEQUENCE</scope>
    <source>
        <strain evidence="1">Stay&amp;Tobe</strain>
    </source>
</reference>
<reference evidence="1" key="2">
    <citation type="submission" date="2023-05" db="EMBL/GenBank/DDBJ databases">
        <authorList>
            <person name="Fouks B."/>
        </authorList>
    </citation>
    <scope>NUCLEOTIDE SEQUENCE</scope>
    <source>
        <strain evidence="1">Stay&amp;Tobe</strain>
        <tissue evidence="1">Testes</tissue>
    </source>
</reference>
<dbReference type="EMBL" id="JASPKZ010010324">
    <property type="protein sequence ID" value="KAJ9574421.1"/>
    <property type="molecule type" value="Genomic_DNA"/>
</dbReference>